<dbReference type="AlphaFoldDB" id="A0A0B7IL22"/>
<dbReference type="Proteomes" id="UP000039370">
    <property type="component" value="Unassembled WGS sequence"/>
</dbReference>
<reference evidence="2" key="1">
    <citation type="submission" date="2015-01" db="EMBL/GenBank/DDBJ databases">
        <authorList>
            <person name="MANFREDI Pablo"/>
        </authorList>
    </citation>
    <scope>NUCLEOTIDE SEQUENCE [LARGE SCALE GENOMIC DNA]</scope>
    <source>
        <strain evidence="2">Cc11</strain>
    </source>
</reference>
<dbReference type="EMBL" id="CDOK01000144">
    <property type="protein sequence ID" value="CEN51249.1"/>
    <property type="molecule type" value="Genomic_DNA"/>
</dbReference>
<evidence type="ECO:0000313" key="2">
    <source>
        <dbReference type="Proteomes" id="UP000039370"/>
    </source>
</evidence>
<sequence length="23" mass="2595">MPNLEIAAVQCGVDLINNIFYQE</sequence>
<organism evidence="1 2">
    <name type="scientific">Capnocytophaga canimorsus</name>
    <dbReference type="NCBI Taxonomy" id="28188"/>
    <lineage>
        <taxon>Bacteria</taxon>
        <taxon>Pseudomonadati</taxon>
        <taxon>Bacteroidota</taxon>
        <taxon>Flavobacteriia</taxon>
        <taxon>Flavobacteriales</taxon>
        <taxon>Flavobacteriaceae</taxon>
        <taxon>Capnocytophaga</taxon>
    </lineage>
</organism>
<proteinExistence type="predicted"/>
<protein>
    <submittedName>
        <fullName evidence="1">Uncharacterized protein</fullName>
    </submittedName>
</protein>
<gene>
    <name evidence="1" type="ORF">CCAN11_2280007</name>
</gene>
<accession>A0A0B7IL22</accession>
<name>A0A0B7IL22_9FLAO</name>
<evidence type="ECO:0000313" key="1">
    <source>
        <dbReference type="EMBL" id="CEN51249.1"/>
    </source>
</evidence>